<dbReference type="AlphaFoldDB" id="A0A1F8EEC9"/>
<dbReference type="STRING" id="1802661.A2649_00745"/>
<gene>
    <name evidence="1" type="ORF">A2649_00745</name>
</gene>
<protein>
    <submittedName>
        <fullName evidence="1">Uncharacterized protein</fullName>
    </submittedName>
</protein>
<reference evidence="1 2" key="1">
    <citation type="journal article" date="2016" name="Nat. Commun.">
        <title>Thousands of microbial genomes shed light on interconnected biogeochemical processes in an aquifer system.</title>
        <authorList>
            <person name="Anantharaman K."/>
            <person name="Brown C.T."/>
            <person name="Hug L.A."/>
            <person name="Sharon I."/>
            <person name="Castelle C.J."/>
            <person name="Probst A.J."/>
            <person name="Thomas B.C."/>
            <person name="Singh A."/>
            <person name="Wilkins M.J."/>
            <person name="Karaoz U."/>
            <person name="Brodie E.L."/>
            <person name="Williams K.H."/>
            <person name="Hubbard S.S."/>
            <person name="Banfield J.F."/>
        </authorList>
    </citation>
    <scope>NUCLEOTIDE SEQUENCE [LARGE SCALE GENOMIC DNA]</scope>
</reference>
<sequence>MEYLSHFETDASPSVSGNFKHRRCVMKITSQKYGPSDFSVGLAQEMLITLGKVGFSPEMAKDIVNAKSGKAAKVVELFNNNQYSDLALDWQNFYRDLFGIQLDFSNLQIPNKKEGFDRLIIVAEGMTSQRLYDKCEELFPCWKWTDRSLDEVVTSDRTAKNQAYAIWIRDRVEADEELKSFSADGLKNQNISGITLEERLVYELKYFKETRKHLDIENVTLCAGSRCGDGNVPDVRWGEDYDDELGVGWCDPGAACDYLRSRVAVS</sequence>
<evidence type="ECO:0000313" key="2">
    <source>
        <dbReference type="Proteomes" id="UP000176893"/>
    </source>
</evidence>
<name>A0A1F8EEC9_9BACT</name>
<evidence type="ECO:0000313" key="1">
    <source>
        <dbReference type="EMBL" id="OGM98699.1"/>
    </source>
</evidence>
<dbReference type="Proteomes" id="UP000176893">
    <property type="component" value="Unassembled WGS sequence"/>
</dbReference>
<organism evidence="1 2">
    <name type="scientific">Candidatus Yanofskybacteria bacterium RIFCSPHIGHO2_01_FULL_41_26</name>
    <dbReference type="NCBI Taxonomy" id="1802661"/>
    <lineage>
        <taxon>Bacteria</taxon>
        <taxon>Candidatus Yanofskyibacteriota</taxon>
    </lineage>
</organism>
<proteinExistence type="predicted"/>
<dbReference type="EMBL" id="MGJB01000010">
    <property type="protein sequence ID" value="OGM98699.1"/>
    <property type="molecule type" value="Genomic_DNA"/>
</dbReference>
<accession>A0A1F8EEC9</accession>
<comment type="caution">
    <text evidence="1">The sequence shown here is derived from an EMBL/GenBank/DDBJ whole genome shotgun (WGS) entry which is preliminary data.</text>
</comment>